<dbReference type="InterPro" id="IPR050450">
    <property type="entry name" value="COX15/CtaA_HemeA_synthase"/>
</dbReference>
<dbReference type="RefSeq" id="WP_269579116.1">
    <property type="nucleotide sequence ID" value="NZ_CP114588.1"/>
</dbReference>
<keyword evidence="8" id="KW-0350">Heme biosynthesis</keyword>
<dbReference type="GO" id="GO:0046872">
    <property type="term" value="F:metal ion binding"/>
    <property type="evidence" value="ECO:0007669"/>
    <property type="project" value="UniProtKB-KW"/>
</dbReference>
<evidence type="ECO:0000256" key="6">
    <source>
        <dbReference type="ARBA" id="ARBA00023002"/>
    </source>
</evidence>
<dbReference type="GO" id="GO:0006784">
    <property type="term" value="P:heme A biosynthetic process"/>
    <property type="evidence" value="ECO:0007669"/>
    <property type="project" value="InterPro"/>
</dbReference>
<feature type="transmembrane region" description="Helical" evidence="12">
    <location>
        <begin position="249"/>
        <end position="266"/>
    </location>
</feature>
<evidence type="ECO:0000256" key="8">
    <source>
        <dbReference type="ARBA" id="ARBA00023133"/>
    </source>
</evidence>
<feature type="transmembrane region" description="Helical" evidence="12">
    <location>
        <begin position="80"/>
        <end position="97"/>
    </location>
</feature>
<evidence type="ECO:0000256" key="1">
    <source>
        <dbReference type="ARBA" id="ARBA00004141"/>
    </source>
</evidence>
<dbReference type="GO" id="GO:0016020">
    <property type="term" value="C:membrane"/>
    <property type="evidence" value="ECO:0007669"/>
    <property type="project" value="UniProtKB-SubCell"/>
</dbReference>
<dbReference type="InterPro" id="IPR003780">
    <property type="entry name" value="COX15/CtaA_fam"/>
</dbReference>
<protein>
    <submittedName>
        <fullName evidence="13">COX15/CtaA family protein</fullName>
    </submittedName>
</protein>
<feature type="transmembrane region" description="Helical" evidence="12">
    <location>
        <begin position="302"/>
        <end position="322"/>
    </location>
</feature>
<comment type="pathway">
    <text evidence="11">Porphyrin-containing compound metabolism.</text>
</comment>
<dbReference type="Proteomes" id="UP001164748">
    <property type="component" value="Chromosome"/>
</dbReference>
<evidence type="ECO:0000256" key="4">
    <source>
        <dbReference type="ARBA" id="ARBA00022723"/>
    </source>
</evidence>
<keyword evidence="10" id="KW-1015">Disulfide bond</keyword>
<dbReference type="Pfam" id="PF02628">
    <property type="entry name" value="COX15-CtaA"/>
    <property type="match status" value="1"/>
</dbReference>
<evidence type="ECO:0000256" key="10">
    <source>
        <dbReference type="ARBA" id="ARBA00023157"/>
    </source>
</evidence>
<keyword evidence="2" id="KW-1003">Cell membrane</keyword>
<accession>A0AA47LRG8</accession>
<dbReference type="PANTHER" id="PTHR35457">
    <property type="entry name" value="HEME A SYNTHASE"/>
    <property type="match status" value="1"/>
</dbReference>
<dbReference type="EMBL" id="CP114588">
    <property type="protein sequence ID" value="WBA08749.1"/>
    <property type="molecule type" value="Genomic_DNA"/>
</dbReference>
<evidence type="ECO:0000313" key="13">
    <source>
        <dbReference type="EMBL" id="WBA08749.1"/>
    </source>
</evidence>
<sequence>MATRHYQLAVLSTLILAVLVVGLGAYTRLTEAGLGCPDWPGCYGHLGVPASESAQSVAMSRFPDAPIDINKAWNEMLHRYVAGTLGLAIFALAWISWRRPDYQALRPLTTLLSVVVITQAALGMWTVTLSLMPVVVMAHLLGGFTTVCLLAWLAVVAGALRLPVFSMSSSARRVGTLALVAVIVQIGLGGWTSANYAATVCTQLPICESPWWQLFTPSAFHPVSPLSETYQFGVLNHAERVTIHATHRLGAMVVTALVLAWAWMLWRAGARALAMSVSAVLAIQITLGVTNVVALLPLSVAVAHNLGGLSLLATLLLTRFLCLSPSTRQGARDGTVSTYR</sequence>
<keyword evidence="5 12" id="KW-1133">Transmembrane helix</keyword>
<feature type="transmembrane region" description="Helical" evidence="12">
    <location>
        <begin position="138"/>
        <end position="162"/>
    </location>
</feature>
<organism evidence="13 14">
    <name type="scientific">Salinivibrio kushneri</name>
    <dbReference type="NCBI Taxonomy" id="1908198"/>
    <lineage>
        <taxon>Bacteria</taxon>
        <taxon>Pseudomonadati</taxon>
        <taxon>Pseudomonadota</taxon>
        <taxon>Gammaproteobacteria</taxon>
        <taxon>Vibrionales</taxon>
        <taxon>Vibrionaceae</taxon>
        <taxon>Salinivibrio</taxon>
    </lineage>
</organism>
<evidence type="ECO:0000256" key="9">
    <source>
        <dbReference type="ARBA" id="ARBA00023136"/>
    </source>
</evidence>
<gene>
    <name evidence="13" type="ORF">N8M53_00520</name>
</gene>
<feature type="transmembrane region" description="Helical" evidence="12">
    <location>
        <begin position="109"/>
        <end position="132"/>
    </location>
</feature>
<name>A0AA47LRG8_9GAMM</name>
<evidence type="ECO:0000256" key="12">
    <source>
        <dbReference type="SAM" id="Phobius"/>
    </source>
</evidence>
<evidence type="ECO:0000313" key="14">
    <source>
        <dbReference type="Proteomes" id="UP001164748"/>
    </source>
</evidence>
<dbReference type="GO" id="GO:0016491">
    <property type="term" value="F:oxidoreductase activity"/>
    <property type="evidence" value="ECO:0007669"/>
    <property type="project" value="UniProtKB-KW"/>
</dbReference>
<evidence type="ECO:0000256" key="2">
    <source>
        <dbReference type="ARBA" id="ARBA00022475"/>
    </source>
</evidence>
<keyword evidence="3 12" id="KW-0812">Transmembrane</keyword>
<evidence type="ECO:0000256" key="3">
    <source>
        <dbReference type="ARBA" id="ARBA00022692"/>
    </source>
</evidence>
<keyword evidence="4" id="KW-0479">Metal-binding</keyword>
<proteinExistence type="predicted"/>
<dbReference type="AlphaFoldDB" id="A0AA47LRG8"/>
<reference evidence="13" key="1">
    <citation type="submission" date="2022-09" db="EMBL/GenBank/DDBJ databases">
        <authorList>
            <person name="Li Z.-J."/>
        </authorList>
    </citation>
    <scope>NUCLEOTIDE SEQUENCE</scope>
    <source>
        <strain evidence="13">TGB11</strain>
    </source>
</reference>
<evidence type="ECO:0000256" key="11">
    <source>
        <dbReference type="ARBA" id="ARBA00023444"/>
    </source>
</evidence>
<keyword evidence="7" id="KW-0408">Iron</keyword>
<feature type="transmembrane region" description="Helical" evidence="12">
    <location>
        <begin position="273"/>
        <end position="296"/>
    </location>
</feature>
<evidence type="ECO:0000256" key="7">
    <source>
        <dbReference type="ARBA" id="ARBA00023004"/>
    </source>
</evidence>
<keyword evidence="6" id="KW-0560">Oxidoreductase</keyword>
<keyword evidence="9 12" id="KW-0472">Membrane</keyword>
<feature type="transmembrane region" description="Helical" evidence="12">
    <location>
        <begin position="174"/>
        <end position="194"/>
    </location>
</feature>
<dbReference type="PANTHER" id="PTHR35457:SF1">
    <property type="entry name" value="HEME A SYNTHASE"/>
    <property type="match status" value="1"/>
</dbReference>
<comment type="subcellular location">
    <subcellularLocation>
        <location evidence="1">Membrane</location>
        <topology evidence="1">Multi-pass membrane protein</topology>
    </subcellularLocation>
</comment>
<evidence type="ECO:0000256" key="5">
    <source>
        <dbReference type="ARBA" id="ARBA00022989"/>
    </source>
</evidence>